<dbReference type="RefSeq" id="WP_224077934.1">
    <property type="nucleotide sequence ID" value="NZ_CAJZAI010000001.1"/>
</dbReference>
<organism evidence="1 2">
    <name type="scientific">Cupriavidus laharis</name>
    <dbReference type="NCBI Taxonomy" id="151654"/>
    <lineage>
        <taxon>Bacteria</taxon>
        <taxon>Pseudomonadati</taxon>
        <taxon>Pseudomonadota</taxon>
        <taxon>Betaproteobacteria</taxon>
        <taxon>Burkholderiales</taxon>
        <taxon>Burkholderiaceae</taxon>
        <taxon>Cupriavidus</taxon>
    </lineage>
</organism>
<protein>
    <submittedName>
        <fullName evidence="1">Uncharacterized protein</fullName>
    </submittedName>
</protein>
<dbReference type="Proteomes" id="UP000727654">
    <property type="component" value="Unassembled WGS sequence"/>
</dbReference>
<comment type="caution">
    <text evidence="1">The sequence shown here is derived from an EMBL/GenBank/DDBJ whole genome shotgun (WGS) entry which is preliminary data.</text>
</comment>
<proteinExistence type="predicted"/>
<sequence length="85" mass="9339">MPLIDTAERVLFLALVRSHGRAGADFRLTGHERQQADPADIYGYAVVDCLASGRQHAYPLDETADWLMAFHKDLLAGSFEIPPAA</sequence>
<evidence type="ECO:0000313" key="2">
    <source>
        <dbReference type="Proteomes" id="UP000727654"/>
    </source>
</evidence>
<name>A0ABM8WCM3_9BURK</name>
<dbReference type="EMBL" id="CAJZAI010000001">
    <property type="protein sequence ID" value="CAG9165061.1"/>
    <property type="molecule type" value="Genomic_DNA"/>
</dbReference>
<reference evidence="1 2" key="1">
    <citation type="submission" date="2021-08" db="EMBL/GenBank/DDBJ databases">
        <authorList>
            <person name="Peeters C."/>
        </authorList>
    </citation>
    <scope>NUCLEOTIDE SEQUENCE [LARGE SCALE GENOMIC DNA]</scope>
    <source>
        <strain evidence="1 2">LMG 23992</strain>
    </source>
</reference>
<gene>
    <name evidence="1" type="ORF">LMG23992_00207</name>
</gene>
<evidence type="ECO:0000313" key="1">
    <source>
        <dbReference type="EMBL" id="CAG9165061.1"/>
    </source>
</evidence>
<accession>A0ABM8WCM3</accession>
<keyword evidence="2" id="KW-1185">Reference proteome</keyword>